<organism evidence="5 6">
    <name type="scientific">Mycoemilia scoparia</name>
    <dbReference type="NCBI Taxonomy" id="417184"/>
    <lineage>
        <taxon>Eukaryota</taxon>
        <taxon>Fungi</taxon>
        <taxon>Fungi incertae sedis</taxon>
        <taxon>Zoopagomycota</taxon>
        <taxon>Kickxellomycotina</taxon>
        <taxon>Kickxellomycetes</taxon>
        <taxon>Kickxellales</taxon>
        <taxon>Kickxellaceae</taxon>
        <taxon>Mycoemilia</taxon>
    </lineage>
</organism>
<gene>
    <name evidence="5" type="ORF">H4219_000583</name>
</gene>
<dbReference type="Gene3D" id="1.20.58.1100">
    <property type="match status" value="1"/>
</dbReference>
<dbReference type="Proteomes" id="UP001150538">
    <property type="component" value="Unassembled WGS sequence"/>
</dbReference>
<dbReference type="SUPFAM" id="SSF49562">
    <property type="entry name" value="C2 domain (Calcium/lipid-binding domain, CaLB)"/>
    <property type="match status" value="1"/>
</dbReference>
<feature type="domain" description="MHD1" evidence="3">
    <location>
        <begin position="935"/>
        <end position="1059"/>
    </location>
</feature>
<dbReference type="Pfam" id="PF06292">
    <property type="entry name" value="MUN"/>
    <property type="match status" value="1"/>
</dbReference>
<dbReference type="InterPro" id="IPR052811">
    <property type="entry name" value="Glucose_resp_signaling"/>
</dbReference>
<feature type="region of interest" description="Disordered" evidence="1">
    <location>
        <begin position="43"/>
        <end position="67"/>
    </location>
</feature>
<dbReference type="SMART" id="SM00239">
    <property type="entry name" value="C2"/>
    <property type="match status" value="1"/>
</dbReference>
<dbReference type="PROSITE" id="PS51258">
    <property type="entry name" value="MHD1"/>
    <property type="match status" value="1"/>
</dbReference>
<accession>A0A9W8DWT5</accession>
<dbReference type="InterPro" id="IPR014772">
    <property type="entry name" value="Munc13_dom-2"/>
</dbReference>
<evidence type="ECO:0000259" key="4">
    <source>
        <dbReference type="PROSITE" id="PS51259"/>
    </source>
</evidence>
<feature type="domain" description="MHD2" evidence="4">
    <location>
        <begin position="1364"/>
        <end position="1482"/>
    </location>
</feature>
<dbReference type="PROSITE" id="PS50004">
    <property type="entry name" value="C2"/>
    <property type="match status" value="1"/>
</dbReference>
<protein>
    <recommendedName>
        <fullName evidence="7">C2 domain-containing protein</fullName>
    </recommendedName>
</protein>
<dbReference type="PROSITE" id="PS51259">
    <property type="entry name" value="MHD2"/>
    <property type="match status" value="1"/>
</dbReference>
<name>A0A9W8DWT5_9FUNG</name>
<comment type="caution">
    <text evidence="5">The sequence shown here is derived from an EMBL/GenBank/DDBJ whole genome shotgun (WGS) entry which is preliminary data.</text>
</comment>
<dbReference type="InterPro" id="IPR010439">
    <property type="entry name" value="MUN_dom"/>
</dbReference>
<evidence type="ECO:0000259" key="2">
    <source>
        <dbReference type="PROSITE" id="PS50004"/>
    </source>
</evidence>
<feature type="compositionally biased region" description="Low complexity" evidence="1">
    <location>
        <begin position="514"/>
        <end position="528"/>
    </location>
</feature>
<feature type="region of interest" description="Disordered" evidence="1">
    <location>
        <begin position="343"/>
        <end position="370"/>
    </location>
</feature>
<keyword evidence="6" id="KW-1185">Reference proteome</keyword>
<evidence type="ECO:0000313" key="5">
    <source>
        <dbReference type="EMBL" id="KAJ1921546.1"/>
    </source>
</evidence>
<dbReference type="OrthoDB" id="2015333at2759"/>
<evidence type="ECO:0000259" key="3">
    <source>
        <dbReference type="PROSITE" id="PS51258"/>
    </source>
</evidence>
<reference evidence="5" key="1">
    <citation type="submission" date="2022-07" db="EMBL/GenBank/DDBJ databases">
        <title>Phylogenomic reconstructions and comparative analyses of Kickxellomycotina fungi.</title>
        <authorList>
            <person name="Reynolds N.K."/>
            <person name="Stajich J.E."/>
            <person name="Barry K."/>
            <person name="Grigoriev I.V."/>
            <person name="Crous P."/>
            <person name="Smith M.E."/>
        </authorList>
    </citation>
    <scope>NUCLEOTIDE SEQUENCE</scope>
    <source>
        <strain evidence="5">NBRC 100468</strain>
    </source>
</reference>
<feature type="region of interest" description="Disordered" evidence="1">
    <location>
        <begin position="1614"/>
        <end position="1636"/>
    </location>
</feature>
<feature type="region of interest" description="Disordered" evidence="1">
    <location>
        <begin position="497"/>
        <end position="534"/>
    </location>
</feature>
<evidence type="ECO:0008006" key="7">
    <source>
        <dbReference type="Google" id="ProtNLM"/>
    </source>
</evidence>
<feature type="compositionally biased region" description="Basic and acidic residues" evidence="1">
    <location>
        <begin position="356"/>
        <end position="370"/>
    </location>
</feature>
<dbReference type="PANTHER" id="PTHR47263">
    <property type="entry name" value="ADENYLATE CYCLASE ACTIVATION PROTEIN GIT1"/>
    <property type="match status" value="1"/>
</dbReference>
<dbReference type="PANTHER" id="PTHR47263:SF1">
    <property type="entry name" value="C2 DOMAIN PROTEIN (AFU_ORTHOLOGUE AFUA_7G02350)"/>
    <property type="match status" value="1"/>
</dbReference>
<proteinExistence type="predicted"/>
<dbReference type="InterPro" id="IPR035892">
    <property type="entry name" value="C2_domain_sf"/>
</dbReference>
<dbReference type="Pfam" id="PF00168">
    <property type="entry name" value="C2"/>
    <property type="match status" value="1"/>
</dbReference>
<dbReference type="InterPro" id="IPR014770">
    <property type="entry name" value="Munc13_1"/>
</dbReference>
<dbReference type="EMBL" id="JANBPU010000004">
    <property type="protein sequence ID" value="KAJ1921546.1"/>
    <property type="molecule type" value="Genomic_DNA"/>
</dbReference>
<dbReference type="Gene3D" id="1.10.357.50">
    <property type="match status" value="1"/>
</dbReference>
<feature type="region of interest" description="Disordered" evidence="1">
    <location>
        <begin position="236"/>
        <end position="263"/>
    </location>
</feature>
<feature type="domain" description="C2" evidence="2">
    <location>
        <begin position="1125"/>
        <end position="1267"/>
    </location>
</feature>
<feature type="compositionally biased region" description="Polar residues" evidence="1">
    <location>
        <begin position="501"/>
        <end position="513"/>
    </location>
</feature>
<dbReference type="InterPro" id="IPR000008">
    <property type="entry name" value="C2_dom"/>
</dbReference>
<evidence type="ECO:0000313" key="6">
    <source>
        <dbReference type="Proteomes" id="UP001150538"/>
    </source>
</evidence>
<sequence length="1669" mass="188390">MVDTLPPMSIYGELPGTKEAKYSFSPSPNPGNSATSLVGRQASLLGSGPNYSQTRLDQSPHSSISNSAINIHHTGNFRKPAVITPITPPAIANTAAKAPLPPSIQKAGIDDGSLDIKSEGYDSNGEFINTEIPSFGNSDKAGEDYDQQAIRHPYSKVATRSSLTSFGKSMASLIQDVRPVEVIELQKKLDSVALDFSVDERVTYQYALRFALLLEEESRNAPPRMRLASYFNGHPSVQASNDVNDSNRPSTSSGDGSRYNRNIPSRIGIYGRHAYTKDGRVLSNYRQADHSNLNQEIPILPHTSFGEQFHPKNWRSSLADLGENAARLFGSADGAKLGIVSNIRQRKNQNSPIRPKTADPGRGHDDGEAKLTPDLMKSIIKCLGREVLNDSVHPFTKSCYNQLLDALKVKAFSKNLIDTGAIDDVLKLFAQFALIKCKFEQIIEKEDISRIIVSQVEKLVVVLCKMLNSKSSSRLARRACVRLSHYHSMNLPGVIPLAETSPPTSSRSNGTGFNTLSSTASLNSTSQHQQHHYQHIPAAAATTTTSSNHQSVSDWLQHIFKMQTTQHHYITQQLKQEATESNAVDDLKKWLHLTKIDRSFAGRPTDFISDPAYKRWKSREETSLDQLIVSFALKKTYNYSPFDTPASSQGPSSTHSTENYGSTTFHFVPENATAHFRKLIERSIINDIVEVHSASNNPQALVSLSTHSEDLLRQCAIGWRVSAQFRAICYLDIIADLVIGEKLPVQYLVDALANVEKNRNIVTISDWTNANQAYLLRVQSKVESYVLGLFGDILPSLHTETPSTLKPINSILRYLAIGDAWVDLQKTLCVPFSDDERRNCKHLLQPKISSRYKYIYQQAFGESNTGVYDFALFHSLAEKIWEDFELCKKLLPAKDLATNDRRYDIPTILFETEFLMLSNTLLDGIRQHGYSPDGANLEAALQLHNKMTDLTAALKKYSKEVIDLVDLCRLFRDNVDHWLSILERESAGWIKNALKMDNRYESSDINKHSSSANDLIVAFSQQVEMLQRIHWPNIEVKAEFITRFAKILYESFEKYAIAMEQAFLATLNRAKAENQNKKNYSVDKTTGLVYFTPEMCAKINNVAYVLDRLFDINESLGVAQLVKDLGGDDRPSLKQVSDENYYLFSVKVIRAEGLGIYKALRNSELDESARPYVKLITPIMEDGRTEDKLIGKTRRVPLNGMNPRWEQTFDCDFSRALEDRCAPIEVRVCTRGGPKKLGSKERTHARSYFPLSPRLFHQLDSSQDITLDLEPAGYLYLSITIDREKDDVEFYFGRMIRMLSRTQEYMETLIIEHISSYLREQLHQCVRTCRKKGKSLGIGDRPMSLLLLGQRRSGPMASKTENSEDALIPIFNYLENNLHMVYHELYYEVANEVILKVWNEVLVTFQDLLLPPLCGKSRSHKRLSQQDFQTIFSMVSLMKWYFNGGDDADGIPKEQLESQTYKELMAVAELYYRPVQTLIDSYIQSLRDSIIQSPITLSVHGESQSALLNTIDSDDDEPAMSPTEAKRQAQQLLLGYGKGSLFSNPVRRTHSVWMHKNVDSLNQLKKQSKLATDHGNAILRILKSSNERQATKFVKGQLKARVQQMRWEMRQIAEQQAKNSREVSENNEEDQQNPVKLKGIRATASNKFQVSTSKLHNQLKFLTTRDLSS</sequence>
<evidence type="ECO:0000256" key="1">
    <source>
        <dbReference type="SAM" id="MobiDB-lite"/>
    </source>
</evidence>